<gene>
    <name evidence="3" type="ORF">C1SCF055_LOCUS28272</name>
</gene>
<feature type="compositionally biased region" description="Low complexity" evidence="1">
    <location>
        <begin position="468"/>
        <end position="477"/>
    </location>
</feature>
<dbReference type="Proteomes" id="UP001152797">
    <property type="component" value="Unassembled WGS sequence"/>
</dbReference>
<feature type="chain" id="PRO_5043271100" evidence="2">
    <location>
        <begin position="29"/>
        <end position="559"/>
    </location>
</feature>
<evidence type="ECO:0000256" key="2">
    <source>
        <dbReference type="SAM" id="SignalP"/>
    </source>
</evidence>
<feature type="compositionally biased region" description="Basic and acidic residues" evidence="1">
    <location>
        <begin position="449"/>
        <end position="467"/>
    </location>
</feature>
<evidence type="ECO:0000313" key="4">
    <source>
        <dbReference type="EMBL" id="CAL4789620.1"/>
    </source>
</evidence>
<evidence type="ECO:0000256" key="1">
    <source>
        <dbReference type="SAM" id="MobiDB-lite"/>
    </source>
</evidence>
<protein>
    <submittedName>
        <fullName evidence="3">Uncharacterized protein</fullName>
    </submittedName>
</protein>
<reference evidence="3" key="1">
    <citation type="submission" date="2022-10" db="EMBL/GenBank/DDBJ databases">
        <authorList>
            <person name="Chen Y."/>
            <person name="Dougan E. K."/>
            <person name="Chan C."/>
            <person name="Rhodes N."/>
            <person name="Thang M."/>
        </authorList>
    </citation>
    <scope>NUCLEOTIDE SEQUENCE</scope>
</reference>
<organism evidence="3">
    <name type="scientific">Cladocopium goreaui</name>
    <dbReference type="NCBI Taxonomy" id="2562237"/>
    <lineage>
        <taxon>Eukaryota</taxon>
        <taxon>Sar</taxon>
        <taxon>Alveolata</taxon>
        <taxon>Dinophyceae</taxon>
        <taxon>Suessiales</taxon>
        <taxon>Symbiodiniaceae</taxon>
        <taxon>Cladocopium</taxon>
    </lineage>
</organism>
<feature type="compositionally biased region" description="Pro residues" evidence="1">
    <location>
        <begin position="55"/>
        <end position="77"/>
    </location>
</feature>
<comment type="caution">
    <text evidence="3">The sequence shown here is derived from an EMBL/GenBank/DDBJ whole genome shotgun (WGS) entry which is preliminary data.</text>
</comment>
<dbReference type="EMBL" id="CAMXCT010003083">
    <property type="protein sequence ID" value="CAI4002308.1"/>
    <property type="molecule type" value="Genomic_DNA"/>
</dbReference>
<proteinExistence type="predicted"/>
<feature type="compositionally biased region" description="Polar residues" evidence="1">
    <location>
        <begin position="113"/>
        <end position="122"/>
    </location>
</feature>
<feature type="region of interest" description="Disordered" evidence="1">
    <location>
        <begin position="33"/>
        <end position="157"/>
    </location>
</feature>
<dbReference type="EMBL" id="CAMXCT030003083">
    <property type="protein sequence ID" value="CAL4789620.1"/>
    <property type="molecule type" value="Genomic_DNA"/>
</dbReference>
<reference evidence="4 5" key="2">
    <citation type="submission" date="2024-05" db="EMBL/GenBank/DDBJ databases">
        <authorList>
            <person name="Chen Y."/>
            <person name="Shah S."/>
            <person name="Dougan E. K."/>
            <person name="Thang M."/>
            <person name="Chan C."/>
        </authorList>
    </citation>
    <scope>NUCLEOTIDE SEQUENCE [LARGE SCALE GENOMIC DNA]</scope>
</reference>
<feature type="signal peptide" evidence="2">
    <location>
        <begin position="1"/>
        <end position="28"/>
    </location>
</feature>
<feature type="compositionally biased region" description="Basic residues" evidence="1">
    <location>
        <begin position="548"/>
        <end position="559"/>
    </location>
</feature>
<sequence>MQLQLTAEWVILIIVVLVVLLCTPLLCAKPRRSGVVVPEVEPESKGTAPKTPRTEGPPPPPPADPPPPDLPDLPDLPPLLQWIPPRPEPMDSPPGPLDAMPKAPNPAPDVSRRSTACTTSDVFSFGSSSAHRSSSSSQRNWHQGVGGQPIDMTQPRPNFRPVRLHAVERRFIPVLQGRSCFALGPMPQPQLPLHTRSAEQEQQELQTQSSTALKQRIPVMCQTLHGELVPQPLVDRKGPCDLESLPSLHTLRCQSVCPPIEVDRPITMQPQELHSFSQRPAASDTPGPALWQPQLRLILPQQKPVGTERAMRAMQTLEFLPKPPEMLQRWCRKSAPHLPPAEPRPSCPVSGARPRPLRATDLLPLSIPKLKPKQPSAGDAADLDPATNIPINIIVQPGPMIWRSHMKEPSWCTSVQLRKPETPEWPINGNPHGPKRPETEPGLTTPATHCKEPEESKEDLGGKERQKTPAPKAMPKAPKAKAHRGVRFATRDATKETESSKTRSASSKKTQDKSGVLDSTSGGPSHSWKKGRTGRAEQEGTPGPGHYSPKHAGVHGRSH</sequence>
<evidence type="ECO:0000313" key="5">
    <source>
        <dbReference type="Proteomes" id="UP001152797"/>
    </source>
</evidence>
<feature type="compositionally biased region" description="Basic and acidic residues" evidence="1">
    <location>
        <begin position="489"/>
        <end position="501"/>
    </location>
</feature>
<feature type="compositionally biased region" description="Low complexity" evidence="1">
    <location>
        <begin position="124"/>
        <end position="137"/>
    </location>
</feature>
<feature type="region of interest" description="Disordered" evidence="1">
    <location>
        <begin position="417"/>
        <end position="559"/>
    </location>
</feature>
<name>A0A9P1D4J9_9DINO</name>
<dbReference type="EMBL" id="CAMXCT020003083">
    <property type="protein sequence ID" value="CAL1155683.1"/>
    <property type="molecule type" value="Genomic_DNA"/>
</dbReference>
<evidence type="ECO:0000313" key="3">
    <source>
        <dbReference type="EMBL" id="CAI4002308.1"/>
    </source>
</evidence>
<keyword evidence="5" id="KW-1185">Reference proteome</keyword>
<feature type="compositionally biased region" description="Pro residues" evidence="1">
    <location>
        <begin position="84"/>
        <end position="96"/>
    </location>
</feature>
<dbReference type="AlphaFoldDB" id="A0A9P1D4J9"/>
<keyword evidence="2" id="KW-0732">Signal</keyword>
<accession>A0A9P1D4J9</accession>